<proteinExistence type="predicted"/>
<dbReference type="InterPro" id="IPR008775">
    <property type="entry name" value="Phytyl_CoA_dOase-like"/>
</dbReference>
<evidence type="ECO:0000313" key="1">
    <source>
        <dbReference type="EMBL" id="SVB28663.1"/>
    </source>
</evidence>
<name>A0A382CTM1_9ZZZZ</name>
<accession>A0A382CTM1</accession>
<dbReference type="PANTHER" id="PTHR20883">
    <property type="entry name" value="PHYTANOYL-COA DIOXYGENASE DOMAIN CONTAINING 1"/>
    <property type="match status" value="1"/>
</dbReference>
<dbReference type="PANTHER" id="PTHR20883:SF48">
    <property type="entry name" value="ECTOINE DIOXYGENASE"/>
    <property type="match status" value="1"/>
</dbReference>
<dbReference type="AlphaFoldDB" id="A0A382CTM1"/>
<sequence length="238" mass="27496">MTTLNMKGALKKRNELVKLGFTIVPSVMPKPFLNQLQIWSEDIFRRVTIDHKIRYQGSDIFVHTERQWGALNRAPEKNRFPDLLAEKIIDMPYQREVCRLIGLECLKSDDVVIILSKPGYGPPLYWHQDFMKWNSPEAAAPWPTRIFLSYYLTDTSRKNGCLRVIPGTHRKRHQLHDILPDAHSPEIQAIEDLSHPVFADYPEATDVPLKAGDLIIADARLIHAAWPNETDQRRTLLL</sequence>
<organism evidence="1">
    <name type="scientific">marine metagenome</name>
    <dbReference type="NCBI Taxonomy" id="408172"/>
    <lineage>
        <taxon>unclassified sequences</taxon>
        <taxon>metagenomes</taxon>
        <taxon>ecological metagenomes</taxon>
    </lineage>
</organism>
<dbReference type="EMBL" id="UINC01035752">
    <property type="protein sequence ID" value="SVB28663.1"/>
    <property type="molecule type" value="Genomic_DNA"/>
</dbReference>
<dbReference type="GO" id="GO:0046872">
    <property type="term" value="F:metal ion binding"/>
    <property type="evidence" value="ECO:0007669"/>
    <property type="project" value="UniProtKB-ARBA"/>
</dbReference>
<dbReference type="GO" id="GO:0016491">
    <property type="term" value="F:oxidoreductase activity"/>
    <property type="evidence" value="ECO:0007669"/>
    <property type="project" value="UniProtKB-ARBA"/>
</dbReference>
<protein>
    <recommendedName>
        <fullName evidence="2">Phytanoyl-CoA dioxygenase</fullName>
    </recommendedName>
</protein>
<dbReference type="Gene3D" id="2.60.120.620">
    <property type="entry name" value="q2cbj1_9rhob like domain"/>
    <property type="match status" value="1"/>
</dbReference>
<evidence type="ECO:0008006" key="2">
    <source>
        <dbReference type="Google" id="ProtNLM"/>
    </source>
</evidence>
<dbReference type="Pfam" id="PF05721">
    <property type="entry name" value="PhyH"/>
    <property type="match status" value="1"/>
</dbReference>
<dbReference type="SUPFAM" id="SSF51197">
    <property type="entry name" value="Clavaminate synthase-like"/>
    <property type="match status" value="1"/>
</dbReference>
<reference evidence="1" key="1">
    <citation type="submission" date="2018-05" db="EMBL/GenBank/DDBJ databases">
        <authorList>
            <person name="Lanie J.A."/>
            <person name="Ng W.-L."/>
            <person name="Kazmierczak K.M."/>
            <person name="Andrzejewski T.M."/>
            <person name="Davidsen T.M."/>
            <person name="Wayne K.J."/>
            <person name="Tettelin H."/>
            <person name="Glass J.I."/>
            <person name="Rusch D."/>
            <person name="Podicherti R."/>
            <person name="Tsui H.-C.T."/>
            <person name="Winkler M.E."/>
        </authorList>
    </citation>
    <scope>NUCLEOTIDE SEQUENCE</scope>
</reference>
<gene>
    <name evidence="1" type="ORF">METZ01_LOCUS181517</name>
</gene>
<feature type="non-terminal residue" evidence="1">
    <location>
        <position position="238"/>
    </location>
</feature>